<comment type="caution">
    <text evidence="1">The sequence shown here is derived from an EMBL/GenBank/DDBJ whole genome shotgun (WGS) entry which is preliminary data.</text>
</comment>
<proteinExistence type="predicted"/>
<evidence type="ECO:0000313" key="1">
    <source>
        <dbReference type="EMBL" id="MPN06518.1"/>
    </source>
</evidence>
<sequence>MAFGLTKDENCIVLTPESISRSRVSIFISVGIKSVTFWNPSLVPTSTNSILRGM</sequence>
<accession>A0A645EWU5</accession>
<protein>
    <submittedName>
        <fullName evidence="1">Uncharacterized protein</fullName>
    </submittedName>
</protein>
<organism evidence="1">
    <name type="scientific">bioreactor metagenome</name>
    <dbReference type="NCBI Taxonomy" id="1076179"/>
    <lineage>
        <taxon>unclassified sequences</taxon>
        <taxon>metagenomes</taxon>
        <taxon>ecological metagenomes</taxon>
    </lineage>
</organism>
<dbReference type="EMBL" id="VSSQ01052424">
    <property type="protein sequence ID" value="MPN06518.1"/>
    <property type="molecule type" value="Genomic_DNA"/>
</dbReference>
<dbReference type="AlphaFoldDB" id="A0A645EWU5"/>
<name>A0A645EWU5_9ZZZZ</name>
<reference evidence="1" key="1">
    <citation type="submission" date="2019-08" db="EMBL/GenBank/DDBJ databases">
        <authorList>
            <person name="Kucharzyk K."/>
            <person name="Murdoch R.W."/>
            <person name="Higgins S."/>
            <person name="Loffler F."/>
        </authorList>
    </citation>
    <scope>NUCLEOTIDE SEQUENCE</scope>
</reference>
<gene>
    <name evidence="1" type="ORF">SDC9_153774</name>
</gene>